<dbReference type="EMBL" id="LN831776">
    <property type="protein sequence ID" value="CQR53988.1"/>
    <property type="molecule type" value="Genomic_DNA"/>
</dbReference>
<accession>A0A0E4H8T9</accession>
<evidence type="ECO:0000313" key="2">
    <source>
        <dbReference type="Proteomes" id="UP000033163"/>
    </source>
</evidence>
<reference evidence="2" key="1">
    <citation type="submission" date="2015-03" db="EMBL/GenBank/DDBJ databases">
        <authorList>
            <person name="Wibberg D."/>
        </authorList>
    </citation>
    <scope>NUCLEOTIDE SEQUENCE [LARGE SCALE GENOMIC DNA]</scope>
</reference>
<name>A0A0E4H8T9_9BACL</name>
<dbReference type="AlphaFoldDB" id="A0A0E4H8T9"/>
<dbReference type="PATRIC" id="fig|1073571.4.peg.1737"/>
<dbReference type="RefSeq" id="WP_046501837.1">
    <property type="nucleotide sequence ID" value="NZ_LN831776.1"/>
</dbReference>
<organism evidence="1 2">
    <name type="scientific">Paenibacillus riograndensis SBR5</name>
    <dbReference type="NCBI Taxonomy" id="1073571"/>
    <lineage>
        <taxon>Bacteria</taxon>
        <taxon>Bacillati</taxon>
        <taxon>Bacillota</taxon>
        <taxon>Bacilli</taxon>
        <taxon>Bacillales</taxon>
        <taxon>Paenibacillaceae</taxon>
        <taxon>Paenibacillus</taxon>
        <taxon>Paenibacillus sonchi group</taxon>
    </lineage>
</organism>
<proteinExistence type="predicted"/>
<sequence>MKMLTVIMTIYLAITQIKPLTEEEVQTYLQHNRIQAVDYKLINDTTAIILEIDGPRASAHKICKQSDHSIVEESEISSWEEDEDGISVKSDNVYLYVVIHEKAVRHDIEFFNINYFDGGNMQKDRFELNHKRGALVERSSKYKGGGTVSLYGSDGFIGEAIFY</sequence>
<dbReference type="Proteomes" id="UP000033163">
    <property type="component" value="Chromosome I"/>
</dbReference>
<gene>
    <name evidence="1" type="ORF">PRIO_1661</name>
</gene>
<dbReference type="HOGENOM" id="CLU_1625464_0_0_9"/>
<protein>
    <submittedName>
        <fullName evidence="1">Uncharacterized protein</fullName>
    </submittedName>
</protein>
<dbReference type="KEGG" id="pri:PRIO_1661"/>
<evidence type="ECO:0000313" key="1">
    <source>
        <dbReference type="EMBL" id="CQR53988.1"/>
    </source>
</evidence>